<proteinExistence type="predicted"/>
<feature type="region of interest" description="Disordered" evidence="5">
    <location>
        <begin position="1"/>
        <end position="23"/>
    </location>
</feature>
<feature type="compositionally biased region" description="Basic and acidic residues" evidence="5">
    <location>
        <begin position="1"/>
        <end position="10"/>
    </location>
</feature>
<dbReference type="EMBL" id="UZAN01047491">
    <property type="protein sequence ID" value="VDP85454.1"/>
    <property type="molecule type" value="Genomic_DNA"/>
</dbReference>
<dbReference type="InterPro" id="IPR050951">
    <property type="entry name" value="Retrovirus_Pol_polyprotein"/>
</dbReference>
<dbReference type="InterPro" id="IPR021109">
    <property type="entry name" value="Peptidase_aspartic_dom_sf"/>
</dbReference>
<dbReference type="Gene3D" id="1.10.340.70">
    <property type="match status" value="1"/>
</dbReference>
<reference evidence="7 8" key="2">
    <citation type="submission" date="2018-11" db="EMBL/GenBank/DDBJ databases">
        <authorList>
            <consortium name="Pathogen Informatics"/>
        </authorList>
    </citation>
    <scope>NUCLEOTIDE SEQUENCE [LARGE SCALE GENOMIC DNA]</scope>
    <source>
        <strain evidence="7 8">Egypt</strain>
    </source>
</reference>
<sequence>MEKRFKHESTTTENFIRPTVSDPKPFSPDDEFQFWAFCAQTYLQHVPLEHFGQCILPVFNDDAARQLLASGTPITSAPDEIWVALHELFSSHELAPVFLEKFFTRKQLHAESIDQYATVLRQLATKAYPTVSKEERDCQIQQLFIVEVSENIIKARFLEKVPRSLTSALHKSRTREAPTKALRETHDRIVTVVVATETRQPTFTMRPQTRPRPQPGCRHCQKFGVRAQHCGHNAPIGRLGESAYQSITLHSILTDSKMFGLPLTVRGIVDGMYTETLVESGAACSIVHPALARPSFSGEGHLRLTATNGAHLVSTGYTTCNVVLGAFSTTHKFECAETPWRVLSGMDFLLKHKAIIDLDDESLHLDQYRLALGLTVAPLVKDKPEWVAEVLLSNGIEPSGREMNGRPNDERASCSEWAKLEIINGVLQIREQGDLLRIVAPRAKVQQLIKRTHHQLVHPGQYRTHAAMVQRYWWPELRQDVIRFCSQYEVCARNKGSKKPSMTPCNHAIDRNGRP</sequence>
<evidence type="ECO:0000256" key="3">
    <source>
        <dbReference type="ARBA" id="ARBA00022722"/>
    </source>
</evidence>
<evidence type="ECO:0000313" key="9">
    <source>
        <dbReference type="WBParaSite" id="ECPE_0000951301-mRNA-1"/>
    </source>
</evidence>
<dbReference type="WBParaSite" id="ECPE_0000951301-mRNA-1">
    <property type="protein sequence ID" value="ECPE_0000951301-mRNA-1"/>
    <property type="gene ID" value="ECPE_0000951301"/>
</dbReference>
<dbReference type="Pfam" id="PF17921">
    <property type="entry name" value="Integrase_H2C2"/>
    <property type="match status" value="1"/>
</dbReference>
<keyword evidence="1" id="KW-0808">Transferase</keyword>
<reference evidence="9" key="1">
    <citation type="submission" date="2016-06" db="UniProtKB">
        <authorList>
            <consortium name="WormBaseParasite"/>
        </authorList>
    </citation>
    <scope>IDENTIFICATION</scope>
</reference>
<dbReference type="OrthoDB" id="10056424at2759"/>
<dbReference type="GO" id="GO:0004519">
    <property type="term" value="F:endonuclease activity"/>
    <property type="evidence" value="ECO:0007669"/>
    <property type="project" value="UniProtKB-KW"/>
</dbReference>
<dbReference type="Gene3D" id="2.40.70.10">
    <property type="entry name" value="Acid Proteases"/>
    <property type="match status" value="1"/>
</dbReference>
<organism evidence="9">
    <name type="scientific">Echinostoma caproni</name>
    <dbReference type="NCBI Taxonomy" id="27848"/>
    <lineage>
        <taxon>Eukaryota</taxon>
        <taxon>Metazoa</taxon>
        <taxon>Spiralia</taxon>
        <taxon>Lophotrochozoa</taxon>
        <taxon>Platyhelminthes</taxon>
        <taxon>Trematoda</taxon>
        <taxon>Digenea</taxon>
        <taxon>Plagiorchiida</taxon>
        <taxon>Echinostomata</taxon>
        <taxon>Echinostomatoidea</taxon>
        <taxon>Echinostomatidae</taxon>
        <taxon>Echinostoma</taxon>
    </lineage>
</organism>
<dbReference type="Proteomes" id="UP000272942">
    <property type="component" value="Unassembled WGS sequence"/>
</dbReference>
<name>A0A183AR99_9TREM</name>
<keyword evidence="8" id="KW-1185">Reference proteome</keyword>
<gene>
    <name evidence="7" type="ORF">ECPE_LOCUS9485</name>
</gene>
<dbReference type="AlphaFoldDB" id="A0A183AR99"/>
<evidence type="ECO:0000256" key="2">
    <source>
        <dbReference type="ARBA" id="ARBA00022695"/>
    </source>
</evidence>
<dbReference type="GO" id="GO:0016779">
    <property type="term" value="F:nucleotidyltransferase activity"/>
    <property type="evidence" value="ECO:0007669"/>
    <property type="project" value="UniProtKB-KW"/>
</dbReference>
<keyword evidence="4" id="KW-0255">Endonuclease</keyword>
<dbReference type="SUPFAM" id="SSF50630">
    <property type="entry name" value="Acid proteases"/>
    <property type="match status" value="1"/>
</dbReference>
<accession>A0A183AR99</accession>
<evidence type="ECO:0000313" key="7">
    <source>
        <dbReference type="EMBL" id="VDP85454.1"/>
    </source>
</evidence>
<evidence type="ECO:0000256" key="5">
    <source>
        <dbReference type="SAM" id="MobiDB-lite"/>
    </source>
</evidence>
<evidence type="ECO:0000259" key="6">
    <source>
        <dbReference type="Pfam" id="PF17921"/>
    </source>
</evidence>
<dbReference type="InterPro" id="IPR041588">
    <property type="entry name" value="Integrase_H2C2"/>
</dbReference>
<dbReference type="PANTHER" id="PTHR37984">
    <property type="entry name" value="PROTEIN CBG26694"/>
    <property type="match status" value="1"/>
</dbReference>
<evidence type="ECO:0000313" key="8">
    <source>
        <dbReference type="Proteomes" id="UP000272942"/>
    </source>
</evidence>
<keyword evidence="2" id="KW-0548">Nucleotidyltransferase</keyword>
<dbReference type="PANTHER" id="PTHR37984:SF5">
    <property type="entry name" value="PROTEIN NYNRIN-LIKE"/>
    <property type="match status" value="1"/>
</dbReference>
<keyword evidence="3" id="KW-0540">Nuclease</keyword>
<evidence type="ECO:0000256" key="1">
    <source>
        <dbReference type="ARBA" id="ARBA00022679"/>
    </source>
</evidence>
<feature type="region of interest" description="Disordered" evidence="5">
    <location>
        <begin position="495"/>
        <end position="515"/>
    </location>
</feature>
<protein>
    <submittedName>
        <fullName evidence="9">Integrase_H2C2 domain-containing protein</fullName>
    </submittedName>
</protein>
<keyword evidence="4" id="KW-0378">Hydrolase</keyword>
<feature type="domain" description="Integrase zinc-binding" evidence="6">
    <location>
        <begin position="441"/>
        <end position="496"/>
    </location>
</feature>
<evidence type="ECO:0000256" key="4">
    <source>
        <dbReference type="ARBA" id="ARBA00022759"/>
    </source>
</evidence>